<protein>
    <submittedName>
        <fullName evidence="2">PepSY domain protein</fullName>
    </submittedName>
</protein>
<dbReference type="KEGG" id="rsu:NHU_02264"/>
<proteinExistence type="predicted"/>
<evidence type="ECO:0000313" key="3">
    <source>
        <dbReference type="Proteomes" id="UP000064912"/>
    </source>
</evidence>
<accession>A0A0D6B307</accession>
<evidence type="ECO:0000313" key="2">
    <source>
        <dbReference type="EMBL" id="BAQ69416.1"/>
    </source>
</evidence>
<gene>
    <name evidence="2" type="ORF">NHU_02264</name>
</gene>
<feature type="region of interest" description="Disordered" evidence="1">
    <location>
        <begin position="66"/>
        <end position="116"/>
    </location>
</feature>
<feature type="compositionally biased region" description="Basic and acidic residues" evidence="1">
    <location>
        <begin position="76"/>
        <end position="86"/>
    </location>
</feature>
<reference evidence="2 3" key="1">
    <citation type="submission" date="2015-02" db="EMBL/GenBank/DDBJ databases">
        <title>Genome sequene of Rhodovulum sulfidophilum DSM 2351.</title>
        <authorList>
            <person name="Nagao N."/>
        </authorList>
    </citation>
    <scope>NUCLEOTIDE SEQUENCE [LARGE SCALE GENOMIC DNA]</scope>
    <source>
        <strain evidence="2 3">DSM 2351</strain>
    </source>
</reference>
<organism evidence="2 3">
    <name type="scientific">Rhodovulum sulfidophilum</name>
    <name type="common">Rhodobacter sulfidophilus</name>
    <dbReference type="NCBI Taxonomy" id="35806"/>
    <lineage>
        <taxon>Bacteria</taxon>
        <taxon>Pseudomonadati</taxon>
        <taxon>Pseudomonadota</taxon>
        <taxon>Alphaproteobacteria</taxon>
        <taxon>Rhodobacterales</taxon>
        <taxon>Paracoccaceae</taxon>
        <taxon>Rhodovulum</taxon>
    </lineage>
</organism>
<name>A0A0D6B307_RHOSU</name>
<dbReference type="PATRIC" id="fig|35806.4.peg.2332"/>
<evidence type="ECO:0000256" key="1">
    <source>
        <dbReference type="SAM" id="MobiDB-lite"/>
    </source>
</evidence>
<dbReference type="Proteomes" id="UP000064912">
    <property type="component" value="Chromosome"/>
</dbReference>
<sequence>MVERLLSIPEAARALGVPKESLRRAADTHGKTIRMGRAVRLHPDDLEELIELCRVDPQVLAFTGGKGATVNPSGKSETRAASESRPARAAAQMLKRSSRPISSEKTGRLARLPQMS</sequence>
<dbReference type="EMBL" id="AP014800">
    <property type="protein sequence ID" value="BAQ69416.1"/>
    <property type="molecule type" value="Genomic_DNA"/>
</dbReference>
<dbReference type="AlphaFoldDB" id="A0A0D6B307"/>